<protein>
    <submittedName>
        <fullName evidence="1">Uncharacterized protein</fullName>
    </submittedName>
</protein>
<dbReference type="AlphaFoldDB" id="A0A4Q5E782"/>
<dbReference type="EMBL" id="WCTM01000007">
    <property type="protein sequence ID" value="KAB4241667.1"/>
    <property type="molecule type" value="Genomic_DNA"/>
</dbReference>
<sequence>MYRRFLNNGDYLGIITQEALNQLTRGNDSRFVQAEEAAEMSVVEYLSENYEVEKELAKGKYIAEYDRRITYPVGAHIYFEGRIHEVVRSISGYRKPTVTAYWEECVDTHADAEQVAGYSQFCTYYPGDKVIYNSVVYICLAENGYKFDDIRIPMVGGWLEVTTEPWQPVKCPLWTVVEHEGAFYTLMTLDGFDNNIDPFTSDCWGAIADYAPEYNGYERSEHEYVVHDGRVFYPETDVNADIPLVGRNLVAHDPRNYNLKKHMVRLALYELTKLIAPNNVSVVRMRDYEDSMKWLNDAAKLRLNPQIPRKLDETKKPVTDWQLATFQTDYDPYRNPWLV</sequence>
<reference evidence="1 2" key="1">
    <citation type="journal article" date="2019" name="Nat. Med.">
        <title>A library of human gut bacterial isolates paired with longitudinal multiomics data enables mechanistic microbiome research.</title>
        <authorList>
            <person name="Poyet M."/>
            <person name="Groussin M."/>
            <person name="Gibbons S.M."/>
            <person name="Avila-Pacheco J."/>
            <person name="Jiang X."/>
            <person name="Kearney S.M."/>
            <person name="Perrotta A.R."/>
            <person name="Berdy B."/>
            <person name="Zhao S."/>
            <person name="Lieberman T.D."/>
            <person name="Swanson P.K."/>
            <person name="Smith M."/>
            <person name="Roesemann S."/>
            <person name="Alexander J.E."/>
            <person name="Rich S.A."/>
            <person name="Livny J."/>
            <person name="Vlamakis H."/>
            <person name="Clish C."/>
            <person name="Bullock K."/>
            <person name="Deik A."/>
            <person name="Scott J."/>
            <person name="Pierce K.A."/>
            <person name="Xavier R.J."/>
            <person name="Alm E.J."/>
        </authorList>
    </citation>
    <scope>NUCLEOTIDE SEQUENCE [LARGE SCALE GENOMIC DNA]</scope>
    <source>
        <strain evidence="1 2">BIOML-A6</strain>
    </source>
</reference>
<name>A0A4Q5E782_BACUN</name>
<dbReference type="Proteomes" id="UP000431575">
    <property type="component" value="Unassembled WGS sequence"/>
</dbReference>
<dbReference type="RefSeq" id="WP_130081296.1">
    <property type="nucleotide sequence ID" value="NZ_RCXX01000007.1"/>
</dbReference>
<proteinExistence type="predicted"/>
<gene>
    <name evidence="1" type="ORF">GAP41_13060</name>
</gene>
<organism evidence="1 2">
    <name type="scientific">Bacteroides uniformis</name>
    <dbReference type="NCBI Taxonomy" id="820"/>
    <lineage>
        <taxon>Bacteria</taxon>
        <taxon>Pseudomonadati</taxon>
        <taxon>Bacteroidota</taxon>
        <taxon>Bacteroidia</taxon>
        <taxon>Bacteroidales</taxon>
        <taxon>Bacteroidaceae</taxon>
        <taxon>Bacteroides</taxon>
    </lineage>
</organism>
<accession>A0A4Q5E782</accession>
<evidence type="ECO:0000313" key="1">
    <source>
        <dbReference type="EMBL" id="KAB4241667.1"/>
    </source>
</evidence>
<comment type="caution">
    <text evidence="1">The sequence shown here is derived from an EMBL/GenBank/DDBJ whole genome shotgun (WGS) entry which is preliminary data.</text>
</comment>
<evidence type="ECO:0000313" key="2">
    <source>
        <dbReference type="Proteomes" id="UP000431575"/>
    </source>
</evidence>